<dbReference type="PANTHER" id="PTHR11527">
    <property type="entry name" value="HEAT-SHOCK PROTEIN 20 FAMILY MEMBER"/>
    <property type="match status" value="1"/>
</dbReference>
<name>A0A011MFQ1_9PROT</name>
<evidence type="ECO:0000259" key="3">
    <source>
        <dbReference type="PROSITE" id="PS01031"/>
    </source>
</evidence>
<comment type="caution">
    <text evidence="4">The sequence shown here is derived from an EMBL/GenBank/DDBJ whole genome shotgun (WGS) entry which is preliminary data.</text>
</comment>
<evidence type="ECO:0000313" key="5">
    <source>
        <dbReference type="Proteomes" id="UP000020218"/>
    </source>
</evidence>
<dbReference type="InterPro" id="IPR008978">
    <property type="entry name" value="HSP20-like_chaperone"/>
</dbReference>
<dbReference type="Gene3D" id="2.60.40.790">
    <property type="match status" value="1"/>
</dbReference>
<accession>A0A011MFQ1</accession>
<evidence type="ECO:0000256" key="1">
    <source>
        <dbReference type="PROSITE-ProRule" id="PRU00285"/>
    </source>
</evidence>
<reference evidence="4" key="1">
    <citation type="submission" date="2014-02" db="EMBL/GenBank/DDBJ databases">
        <title>Expanding our view of genomic diversity in Candidatus Accumulibacter clades.</title>
        <authorList>
            <person name="Skennerton C.T."/>
            <person name="Barr J.J."/>
            <person name="Slater F.R."/>
            <person name="Bond P.L."/>
            <person name="Tyson G.W."/>
        </authorList>
    </citation>
    <scope>NUCLEOTIDE SEQUENCE [LARGE SCALE GENOMIC DNA]</scope>
</reference>
<dbReference type="EMBL" id="JFAX01000004">
    <property type="protein sequence ID" value="EXI68648.1"/>
    <property type="molecule type" value="Genomic_DNA"/>
</dbReference>
<dbReference type="InterPro" id="IPR031107">
    <property type="entry name" value="Small_HSP"/>
</dbReference>
<gene>
    <name evidence="4" type="ORF">AW08_00960</name>
</gene>
<evidence type="ECO:0000256" key="2">
    <source>
        <dbReference type="RuleBase" id="RU003616"/>
    </source>
</evidence>
<sequence length="102" mass="11158">MNVGGTPQSVEIYAFAPGIDPATLEVQIEKGVLTVAGERKLPTTAEAATVHIDERFAGRFRRVVTLPDDIDANAVDARYRDGVLRISIARKQSAQPRRITIQ</sequence>
<dbReference type="PROSITE" id="PS01031">
    <property type="entry name" value="SHSP"/>
    <property type="match status" value="1"/>
</dbReference>
<protein>
    <recommendedName>
        <fullName evidence="3">SHSP domain-containing protein</fullName>
    </recommendedName>
</protein>
<comment type="similarity">
    <text evidence="1 2">Belongs to the small heat shock protein (HSP20) family.</text>
</comment>
<organism evidence="4 5">
    <name type="scientific">Candidatus Accumulibacter adjunctus</name>
    <dbReference type="NCBI Taxonomy" id="1454001"/>
    <lineage>
        <taxon>Bacteria</taxon>
        <taxon>Pseudomonadati</taxon>
        <taxon>Pseudomonadota</taxon>
        <taxon>Betaproteobacteria</taxon>
        <taxon>Candidatus Accumulibacter</taxon>
    </lineage>
</organism>
<keyword evidence="5" id="KW-1185">Reference proteome</keyword>
<proteinExistence type="inferred from homology"/>
<dbReference type="STRING" id="1454001.AW08_00960"/>
<dbReference type="SUPFAM" id="SSF49764">
    <property type="entry name" value="HSP20-like chaperones"/>
    <property type="match status" value="1"/>
</dbReference>
<dbReference type="Pfam" id="PF00011">
    <property type="entry name" value="HSP20"/>
    <property type="match status" value="1"/>
</dbReference>
<dbReference type="CDD" id="cd06464">
    <property type="entry name" value="ACD_sHsps-like"/>
    <property type="match status" value="1"/>
</dbReference>
<evidence type="ECO:0000313" key="4">
    <source>
        <dbReference type="EMBL" id="EXI68648.1"/>
    </source>
</evidence>
<feature type="domain" description="SHSP" evidence="3">
    <location>
        <begin position="1"/>
        <end position="102"/>
    </location>
</feature>
<dbReference type="AlphaFoldDB" id="A0A011MFQ1"/>
<dbReference type="InterPro" id="IPR002068">
    <property type="entry name" value="A-crystallin/Hsp20_dom"/>
</dbReference>
<dbReference type="PATRIC" id="fig|1454001.3.peg.1098"/>
<dbReference type="Proteomes" id="UP000020218">
    <property type="component" value="Unassembled WGS sequence"/>
</dbReference>